<dbReference type="Gene3D" id="2.60.120.10">
    <property type="entry name" value="Jelly Rolls"/>
    <property type="match status" value="1"/>
</dbReference>
<dbReference type="InterPro" id="IPR014710">
    <property type="entry name" value="RmlC-like_jellyroll"/>
</dbReference>
<accession>A0A7Y0GBM7</accession>
<organism evidence="2 3">
    <name type="scientific">Novosphingobium olei</name>
    <dbReference type="NCBI Taxonomy" id="2728851"/>
    <lineage>
        <taxon>Bacteria</taxon>
        <taxon>Pseudomonadati</taxon>
        <taxon>Pseudomonadota</taxon>
        <taxon>Alphaproteobacteria</taxon>
        <taxon>Sphingomonadales</taxon>
        <taxon>Sphingomonadaceae</taxon>
        <taxon>Novosphingobium</taxon>
    </lineage>
</organism>
<evidence type="ECO:0000259" key="1">
    <source>
        <dbReference type="Pfam" id="PF06172"/>
    </source>
</evidence>
<dbReference type="Proteomes" id="UP000583556">
    <property type="component" value="Unassembled WGS sequence"/>
</dbReference>
<dbReference type="PANTHER" id="PTHR33387">
    <property type="entry name" value="RMLC-LIKE JELLY ROLL FOLD PROTEIN"/>
    <property type="match status" value="1"/>
</dbReference>
<gene>
    <name evidence="2" type="ORF">HHL27_14050</name>
</gene>
<sequence>MTTARNLIEKLKLQPHPEGGWYGQTWRGPANESGRPTATLIHFLLEAGQASHWHTVDASEIWLWHAGDPVQLRIAPGDAVPVTTTVLGPDVLAGHAVQLVVPTGHWQAAATAPDGTHGYALVSCVVAPGFDFAGFALAPAGWEPGA</sequence>
<dbReference type="PANTHER" id="PTHR33387:SF3">
    <property type="entry name" value="DUF985 DOMAIN-CONTAINING PROTEIN"/>
    <property type="match status" value="1"/>
</dbReference>
<dbReference type="InterPro" id="IPR009327">
    <property type="entry name" value="Cupin_DUF985"/>
</dbReference>
<dbReference type="RefSeq" id="WP_169494077.1">
    <property type="nucleotide sequence ID" value="NZ_JABBGM010000006.1"/>
</dbReference>
<dbReference type="CDD" id="cd06121">
    <property type="entry name" value="cupin_YML079wp"/>
    <property type="match status" value="1"/>
</dbReference>
<keyword evidence="3" id="KW-1185">Reference proteome</keyword>
<dbReference type="SUPFAM" id="SSF51182">
    <property type="entry name" value="RmlC-like cupins"/>
    <property type="match status" value="1"/>
</dbReference>
<dbReference type="AlphaFoldDB" id="A0A7Y0GBM7"/>
<name>A0A7Y0GBM7_9SPHN</name>
<comment type="caution">
    <text evidence="2">The sequence shown here is derived from an EMBL/GenBank/DDBJ whole genome shotgun (WGS) entry which is preliminary data.</text>
</comment>
<dbReference type="InterPro" id="IPR039935">
    <property type="entry name" value="YML079W-like"/>
</dbReference>
<feature type="domain" description="DUF985" evidence="1">
    <location>
        <begin position="6"/>
        <end position="138"/>
    </location>
</feature>
<dbReference type="Pfam" id="PF06172">
    <property type="entry name" value="Cupin_5"/>
    <property type="match status" value="1"/>
</dbReference>
<dbReference type="InterPro" id="IPR011051">
    <property type="entry name" value="RmlC_Cupin_sf"/>
</dbReference>
<evidence type="ECO:0000313" key="3">
    <source>
        <dbReference type="Proteomes" id="UP000583556"/>
    </source>
</evidence>
<reference evidence="2 3" key="1">
    <citation type="submission" date="2020-04" db="EMBL/GenBank/DDBJ databases">
        <title>Novosphingobium sp. TW-4 isolated from soil.</title>
        <authorList>
            <person name="Dahal R.H."/>
            <person name="Chaudhary D.K."/>
        </authorList>
    </citation>
    <scope>NUCLEOTIDE SEQUENCE [LARGE SCALE GENOMIC DNA]</scope>
    <source>
        <strain evidence="2 3">TW-4</strain>
    </source>
</reference>
<proteinExistence type="predicted"/>
<dbReference type="EMBL" id="JABBGM010000006">
    <property type="protein sequence ID" value="NML94792.1"/>
    <property type="molecule type" value="Genomic_DNA"/>
</dbReference>
<evidence type="ECO:0000313" key="2">
    <source>
        <dbReference type="EMBL" id="NML94792.1"/>
    </source>
</evidence>
<protein>
    <submittedName>
        <fullName evidence="2">Cupin domain-containing protein</fullName>
    </submittedName>
</protein>